<dbReference type="EMBL" id="JABEZX010000012">
    <property type="protein sequence ID" value="MBA0571797.1"/>
    <property type="molecule type" value="Genomic_DNA"/>
</dbReference>
<feature type="transmembrane region" description="Helical" evidence="1">
    <location>
        <begin position="228"/>
        <end position="246"/>
    </location>
</feature>
<protein>
    <recommendedName>
        <fullName evidence="2">Heparan-alpha-glucosaminide N-acetyltransferase catalytic domain-containing protein</fullName>
    </recommendedName>
</protein>
<feature type="domain" description="Heparan-alpha-glucosaminide N-acetyltransferase catalytic" evidence="2">
    <location>
        <begin position="80"/>
        <end position="204"/>
    </location>
</feature>
<comment type="caution">
    <text evidence="3">The sequence shown here is derived from an EMBL/GenBank/DDBJ whole genome shotgun (WGS) entry which is preliminary data.</text>
</comment>
<evidence type="ECO:0000259" key="2">
    <source>
        <dbReference type="Pfam" id="PF07786"/>
    </source>
</evidence>
<feature type="transmembrane region" description="Helical" evidence="1">
    <location>
        <begin position="151"/>
        <end position="170"/>
    </location>
</feature>
<organism evidence="3 4">
    <name type="scientific">Gossypium lobatum</name>
    <dbReference type="NCBI Taxonomy" id="34289"/>
    <lineage>
        <taxon>Eukaryota</taxon>
        <taxon>Viridiplantae</taxon>
        <taxon>Streptophyta</taxon>
        <taxon>Embryophyta</taxon>
        <taxon>Tracheophyta</taxon>
        <taxon>Spermatophyta</taxon>
        <taxon>Magnoliopsida</taxon>
        <taxon>eudicotyledons</taxon>
        <taxon>Gunneridae</taxon>
        <taxon>Pentapetalae</taxon>
        <taxon>rosids</taxon>
        <taxon>malvids</taxon>
        <taxon>Malvales</taxon>
        <taxon>Malvaceae</taxon>
        <taxon>Malvoideae</taxon>
        <taxon>Gossypium</taxon>
    </lineage>
</organism>
<feature type="transmembrane region" description="Helical" evidence="1">
    <location>
        <begin position="431"/>
        <end position="453"/>
    </location>
</feature>
<accession>A0A7J8N466</accession>
<feature type="transmembrane region" description="Helical" evidence="1">
    <location>
        <begin position="118"/>
        <end position="139"/>
    </location>
</feature>
<dbReference type="Proteomes" id="UP000593572">
    <property type="component" value="Unassembled WGS sequence"/>
</dbReference>
<dbReference type="AlphaFoldDB" id="A0A7J8N466"/>
<dbReference type="Pfam" id="PF07786">
    <property type="entry name" value="HGSNAT_cat"/>
    <property type="match status" value="1"/>
</dbReference>
<gene>
    <name evidence="3" type="ORF">Golob_002171</name>
</gene>
<dbReference type="InterPro" id="IPR012429">
    <property type="entry name" value="HGSNAT_cat"/>
</dbReference>
<keyword evidence="1" id="KW-0472">Membrane</keyword>
<feature type="transmembrane region" description="Helical" evidence="1">
    <location>
        <begin position="404"/>
        <end position="425"/>
    </location>
</feature>
<evidence type="ECO:0000256" key="1">
    <source>
        <dbReference type="SAM" id="Phobius"/>
    </source>
</evidence>
<proteinExistence type="predicted"/>
<evidence type="ECO:0000313" key="4">
    <source>
        <dbReference type="Proteomes" id="UP000593572"/>
    </source>
</evidence>
<keyword evidence="1" id="KW-1133">Transmembrane helix</keyword>
<feature type="non-terminal residue" evidence="3">
    <location>
        <position position="572"/>
    </location>
</feature>
<feature type="transmembrane region" description="Helical" evidence="1">
    <location>
        <begin position="473"/>
        <end position="493"/>
    </location>
</feature>
<feature type="transmembrane region" description="Helical" evidence="1">
    <location>
        <begin position="374"/>
        <end position="392"/>
    </location>
</feature>
<feature type="transmembrane region" description="Helical" evidence="1">
    <location>
        <begin position="190"/>
        <end position="208"/>
    </location>
</feature>
<keyword evidence="4" id="KW-1185">Reference proteome</keyword>
<evidence type="ECO:0000313" key="3">
    <source>
        <dbReference type="EMBL" id="MBA0571797.1"/>
    </source>
</evidence>
<dbReference type="PANTHER" id="PTHR31061:SF24">
    <property type="entry name" value="LD22376P"/>
    <property type="match status" value="1"/>
</dbReference>
<keyword evidence="1" id="KW-0812">Transmembrane</keyword>
<reference evidence="3 4" key="1">
    <citation type="journal article" date="2019" name="Genome Biol. Evol.">
        <title>Insights into the evolution of the New World diploid cottons (Gossypium, subgenus Houzingenia) based on genome sequencing.</title>
        <authorList>
            <person name="Grover C.E."/>
            <person name="Arick M.A. 2nd"/>
            <person name="Thrash A."/>
            <person name="Conover J.L."/>
            <person name="Sanders W.S."/>
            <person name="Peterson D.G."/>
            <person name="Frelichowski J.E."/>
            <person name="Scheffler J.A."/>
            <person name="Scheffler B.E."/>
            <person name="Wendel J.F."/>
        </authorList>
    </citation>
    <scope>NUCLEOTIDE SEQUENCE [LARGE SCALE GENOMIC DNA]</scope>
    <source>
        <strain evidence="3">157</strain>
        <tissue evidence="3">Leaf</tissue>
    </source>
</reference>
<name>A0A7J8N466_9ROSI</name>
<dbReference type="PANTHER" id="PTHR31061">
    <property type="entry name" value="LD22376P"/>
    <property type="match status" value="1"/>
</dbReference>
<sequence length="572" mass="64154">PYADDLEDSVYTQEKHFSIDIDIIGNAEKIQDDDESKNLNQLAFRISDPNIANKGEESPFIPASYSTNLPLHRQQPPQHRLISLDVFRGLTVVLMILVDDVGGILPAINHSPWNGLTLADYVMPFFLFIVGVSLGLTYKRVSCRVTATRKAILRALKLLILGIFLQGGFFHGLNNLTYGMDIQQMRLMGILQRIAIAYLVAALCEIWLKGDDHVTSQLALLRKYQFQLLAASVLTVIYIFLLYGLYVPTWQYQIPDATSSSAPKTFSVSSFLVKLSFKVKCGVRGDTGPACNVVGMIDRKILGIQHLYRKPVFERTKQCSINSPDYGPLPSDAPAWCQAPFEPEGLLRFAYSFFPHPLKCLYEDNTLSFCTDSSVMAMVTCLVGLHYGHIIVHFKDHADRIRLWLIPSSAFLVLGLALDIFGMHINKALYTFSYMCVTAGAAGFLFAGIYLLVDIYGYRRMTLVLEWMGKHALVIYILAACNIIPIVIQGFYWKQPPNNIVKINIDGGFSSQKSYVGGVFRNQVGDCLLGFVMTVGKSEVFQTEARAIHTRDFLLCGKKSSNRLKWKVIMSF</sequence>